<reference evidence="1" key="1">
    <citation type="submission" date="2014-09" db="EMBL/GenBank/DDBJ databases">
        <authorList>
            <person name="Magalhaes I.L.F."/>
            <person name="Oliveira U."/>
            <person name="Santos F.R."/>
            <person name="Vidigal T.H.D.A."/>
            <person name="Brescovit A.D."/>
            <person name="Santos A.J."/>
        </authorList>
    </citation>
    <scope>NUCLEOTIDE SEQUENCE</scope>
    <source>
        <tissue evidence="1">Shoot tissue taken approximately 20 cm above the soil surface</tissue>
    </source>
</reference>
<protein>
    <submittedName>
        <fullName evidence="1">Uncharacterized protein</fullName>
    </submittedName>
</protein>
<name>A0A0A9C8L0_ARUDO</name>
<organism evidence="1">
    <name type="scientific">Arundo donax</name>
    <name type="common">Giant reed</name>
    <name type="synonym">Donax arundinaceus</name>
    <dbReference type="NCBI Taxonomy" id="35708"/>
    <lineage>
        <taxon>Eukaryota</taxon>
        <taxon>Viridiplantae</taxon>
        <taxon>Streptophyta</taxon>
        <taxon>Embryophyta</taxon>
        <taxon>Tracheophyta</taxon>
        <taxon>Spermatophyta</taxon>
        <taxon>Magnoliopsida</taxon>
        <taxon>Liliopsida</taxon>
        <taxon>Poales</taxon>
        <taxon>Poaceae</taxon>
        <taxon>PACMAD clade</taxon>
        <taxon>Arundinoideae</taxon>
        <taxon>Arundineae</taxon>
        <taxon>Arundo</taxon>
    </lineage>
</organism>
<proteinExistence type="predicted"/>
<accession>A0A0A9C8L0</accession>
<evidence type="ECO:0000313" key="1">
    <source>
        <dbReference type="EMBL" id="JAD69735.1"/>
    </source>
</evidence>
<reference evidence="1" key="2">
    <citation type="journal article" date="2015" name="Data Brief">
        <title>Shoot transcriptome of the giant reed, Arundo donax.</title>
        <authorList>
            <person name="Barrero R.A."/>
            <person name="Guerrero F.D."/>
            <person name="Moolhuijzen P."/>
            <person name="Goolsby J.A."/>
            <person name="Tidwell J."/>
            <person name="Bellgard S.E."/>
            <person name="Bellgard M.I."/>
        </authorList>
    </citation>
    <scope>NUCLEOTIDE SEQUENCE</scope>
    <source>
        <tissue evidence="1">Shoot tissue taken approximately 20 cm above the soil surface</tissue>
    </source>
</reference>
<dbReference type="EMBL" id="GBRH01228160">
    <property type="protein sequence ID" value="JAD69735.1"/>
    <property type="molecule type" value="Transcribed_RNA"/>
</dbReference>
<sequence length="12" mass="1418">MEGLDSILQQHF</sequence>